<dbReference type="Proteomes" id="UP000002280">
    <property type="component" value="Chromosome 2"/>
</dbReference>
<dbReference type="GeneTree" id="ENSGT00950000183140"/>
<proteinExistence type="inferred from homology"/>
<dbReference type="STRING" id="13616.ENSMODP00000016160"/>
<evidence type="ECO:0000256" key="10">
    <source>
        <dbReference type="ARBA" id="ARBA00023139"/>
    </source>
</evidence>
<evidence type="ECO:0000256" key="11">
    <source>
        <dbReference type="ARBA" id="ARBA00023288"/>
    </source>
</evidence>
<dbReference type="GO" id="GO:0070269">
    <property type="term" value="P:pyroptotic inflammatory response"/>
    <property type="evidence" value="ECO:0000318"/>
    <property type="project" value="GO_Central"/>
</dbReference>
<organism evidence="14 15">
    <name type="scientific">Monodelphis domestica</name>
    <name type="common">Gray short-tailed opossum</name>
    <dbReference type="NCBI Taxonomy" id="13616"/>
    <lineage>
        <taxon>Eukaryota</taxon>
        <taxon>Metazoa</taxon>
        <taxon>Chordata</taxon>
        <taxon>Craniata</taxon>
        <taxon>Vertebrata</taxon>
        <taxon>Euteleostomi</taxon>
        <taxon>Mammalia</taxon>
        <taxon>Metatheria</taxon>
        <taxon>Didelphimorphia</taxon>
        <taxon>Didelphidae</taxon>
        <taxon>Monodelphis</taxon>
    </lineage>
</organism>
<keyword evidence="4" id="KW-1134">Transmembrane beta strand</keyword>
<dbReference type="Bgee" id="ENSMODG00000012912">
    <property type="expression patterns" value="Expressed in skeletal muscle tissue and 15 other cell types or tissues"/>
</dbReference>
<reference evidence="14" key="2">
    <citation type="submission" date="2025-08" db="UniProtKB">
        <authorList>
            <consortium name="Ensembl"/>
        </authorList>
    </citation>
    <scope>IDENTIFICATION</scope>
</reference>
<evidence type="ECO:0000256" key="1">
    <source>
        <dbReference type="ARBA" id="ARBA00004496"/>
    </source>
</evidence>
<dbReference type="AlphaFoldDB" id="F7GCF8"/>
<dbReference type="Ensembl" id="ENSMODT00000016459.4">
    <property type="protein sequence ID" value="ENSMODP00000016160.3"/>
    <property type="gene ID" value="ENSMODG00000012912.4"/>
</dbReference>
<reference evidence="14" key="3">
    <citation type="submission" date="2025-09" db="UniProtKB">
        <authorList>
            <consortium name="Ensembl"/>
        </authorList>
    </citation>
    <scope>IDENTIFICATION</scope>
</reference>
<dbReference type="CTD" id="55876"/>
<protein>
    <submittedName>
        <fullName evidence="14">Gasdermin B</fullName>
    </submittedName>
</protein>
<evidence type="ECO:0000256" key="4">
    <source>
        <dbReference type="ARBA" id="ARBA00022452"/>
    </source>
</evidence>
<dbReference type="OMA" id="FHCFYLV"/>
<evidence type="ECO:0000256" key="8">
    <source>
        <dbReference type="ARBA" id="ARBA00022692"/>
    </source>
</evidence>
<sequence length="434" mass="49858">MLSTFELITRSVVQELDRKGNLIPLESLIDADKFHCCFLVYKRESFFPFFKPRYCKTGLTMDDLLESQDELDYISTEVKKRKKYGVEENAEKKMNISLKLPQSISLEVNVDCNKGYDLQLQHFEISEKGKESLQLRKLKEEQPSLVQALKEKGKNLYIVVETVEMTEEQKVHRKYFLETLFQVVLEKIKLYNNNSCAVTIPSKSVLAFRTNLLVFEKECCRIFYSDDKNSFSLESGSGSRSGQTEELSQPLQNFNDLQMKLMDLNGELQDLEKDQRKNVLDSLVKHLKEGTLKELEERVMKVLLTEELDDSKDPVLSILFSSGGSFMAPKGDAILGFLQALIELKEERQMLLAVAVEEKLLSETMTLVKNILNQTSEREPKPFSLKADSIPHILVIMCDPEYQEDKELKVTWNSEACHLFCALYIALSVLLLLA</sequence>
<keyword evidence="11" id="KW-0449">Lipoprotein</keyword>
<dbReference type="FunCoup" id="F7GCF8">
    <property type="interactions" value="3"/>
</dbReference>
<evidence type="ECO:0000256" key="9">
    <source>
        <dbReference type="ARBA" id="ARBA00023136"/>
    </source>
</evidence>
<dbReference type="HOGENOM" id="CLU_058837_0_0_1"/>
<keyword evidence="15" id="KW-1185">Reference proteome</keyword>
<dbReference type="InParanoid" id="F7GCF8"/>
<evidence type="ECO:0000259" key="13">
    <source>
        <dbReference type="Pfam" id="PF17708"/>
    </source>
</evidence>
<dbReference type="GeneID" id="103101136"/>
<dbReference type="GO" id="GO:0042742">
    <property type="term" value="P:defense response to bacterium"/>
    <property type="evidence" value="ECO:0000318"/>
    <property type="project" value="GO_Central"/>
</dbReference>
<evidence type="ECO:0000256" key="6">
    <source>
        <dbReference type="ARBA" id="ARBA00022490"/>
    </source>
</evidence>
<evidence type="ECO:0000313" key="14">
    <source>
        <dbReference type="Ensembl" id="ENSMODP00000016160.3"/>
    </source>
</evidence>
<evidence type="ECO:0000259" key="12">
    <source>
        <dbReference type="Pfam" id="PF04598"/>
    </source>
</evidence>
<reference evidence="14 15" key="1">
    <citation type="journal article" date="2007" name="Nature">
        <title>Genome of the marsupial Monodelphis domestica reveals innovation in non-coding sequences.</title>
        <authorList>
            <person name="Mikkelsen T.S."/>
            <person name="Wakefield M.J."/>
            <person name="Aken B."/>
            <person name="Amemiya C.T."/>
            <person name="Chang J.L."/>
            <person name="Duke S."/>
            <person name="Garber M."/>
            <person name="Gentles A.J."/>
            <person name="Goodstadt L."/>
            <person name="Heger A."/>
            <person name="Jurka J."/>
            <person name="Kamal M."/>
            <person name="Mauceli E."/>
            <person name="Searle S.M."/>
            <person name="Sharpe T."/>
            <person name="Baker M.L."/>
            <person name="Batzer M.A."/>
            <person name="Benos P.V."/>
            <person name="Belov K."/>
            <person name="Clamp M."/>
            <person name="Cook A."/>
            <person name="Cuff J."/>
            <person name="Das R."/>
            <person name="Davidow L."/>
            <person name="Deakin J.E."/>
            <person name="Fazzari M.J."/>
            <person name="Glass J.L."/>
            <person name="Grabherr M."/>
            <person name="Greally J.M."/>
            <person name="Gu W."/>
            <person name="Hore T.A."/>
            <person name="Huttley G.A."/>
            <person name="Kleber M."/>
            <person name="Jirtle R.L."/>
            <person name="Koina E."/>
            <person name="Lee J.T."/>
            <person name="Mahony S."/>
            <person name="Marra M.A."/>
            <person name="Miller R.D."/>
            <person name="Nicholls R.D."/>
            <person name="Oda M."/>
            <person name="Papenfuss A.T."/>
            <person name="Parra Z.E."/>
            <person name="Pollock D.D."/>
            <person name="Ray D.A."/>
            <person name="Schein J.E."/>
            <person name="Speed T.P."/>
            <person name="Thompson K."/>
            <person name="VandeBerg J.L."/>
            <person name="Wade C.M."/>
            <person name="Walker J.A."/>
            <person name="Waters P.D."/>
            <person name="Webber C."/>
            <person name="Weidman J.R."/>
            <person name="Xie X."/>
            <person name="Zody M.C."/>
            <person name="Baldwin J."/>
            <person name="Abdouelleil A."/>
            <person name="Abdulkadir J."/>
            <person name="Abebe A."/>
            <person name="Abera B."/>
            <person name="Abreu J."/>
            <person name="Acer S.C."/>
            <person name="Aftuck L."/>
            <person name="Alexander A."/>
            <person name="An P."/>
            <person name="Anderson E."/>
            <person name="Anderson S."/>
            <person name="Arachi H."/>
            <person name="Azer M."/>
            <person name="Bachantsang P."/>
            <person name="Barry A."/>
            <person name="Bayul T."/>
            <person name="Berlin A."/>
            <person name="Bessette D."/>
            <person name="Bloom T."/>
            <person name="Bloom T."/>
            <person name="Boguslavskiy L."/>
            <person name="Bonnet C."/>
            <person name="Boukhgalter B."/>
            <person name="Bourzgui I."/>
            <person name="Brown A."/>
            <person name="Cahill P."/>
            <person name="Channer S."/>
            <person name="Cheshatsang Y."/>
            <person name="Chuda L."/>
            <person name="Citroen M."/>
            <person name="Collymore A."/>
            <person name="Cooke P."/>
            <person name="Costello M."/>
            <person name="D'Aco K."/>
            <person name="Daza R."/>
            <person name="De Haan G."/>
            <person name="DeGray S."/>
            <person name="DeMaso C."/>
            <person name="Dhargay N."/>
            <person name="Dooley K."/>
            <person name="Dooley E."/>
            <person name="Doricent M."/>
            <person name="Dorje P."/>
            <person name="Dorjee K."/>
            <person name="Dupes A."/>
            <person name="Elong R."/>
            <person name="Falk J."/>
            <person name="Farina A."/>
            <person name="Faro S."/>
            <person name="Ferguson D."/>
            <person name="Fisher S."/>
            <person name="Foley C.D."/>
            <person name="Franke A."/>
            <person name="Friedrich D."/>
            <person name="Gadbois L."/>
            <person name="Gearin G."/>
            <person name="Gearin C.R."/>
            <person name="Giannoukos G."/>
            <person name="Goode T."/>
            <person name="Graham J."/>
            <person name="Grandbois E."/>
            <person name="Grewal S."/>
            <person name="Gyaltsen K."/>
            <person name="Hafez N."/>
            <person name="Hagos B."/>
            <person name="Hall J."/>
            <person name="Henson C."/>
            <person name="Hollinger A."/>
            <person name="Honan T."/>
            <person name="Huard M.D."/>
            <person name="Hughes L."/>
            <person name="Hurhula B."/>
            <person name="Husby M.E."/>
            <person name="Kamat A."/>
            <person name="Kanga B."/>
            <person name="Kashin S."/>
            <person name="Khazanovich D."/>
            <person name="Kisner P."/>
            <person name="Lance K."/>
            <person name="Lara M."/>
            <person name="Lee W."/>
            <person name="Lennon N."/>
            <person name="Letendre F."/>
            <person name="LeVine R."/>
            <person name="Lipovsky A."/>
            <person name="Liu X."/>
            <person name="Liu J."/>
            <person name="Liu S."/>
            <person name="Lokyitsang T."/>
            <person name="Lokyitsang Y."/>
            <person name="Lubonja R."/>
            <person name="Lui A."/>
            <person name="MacDonald P."/>
            <person name="Magnisalis V."/>
            <person name="Maru K."/>
            <person name="Matthews C."/>
            <person name="McCusker W."/>
            <person name="McDonough S."/>
            <person name="Mehta T."/>
            <person name="Meldrim J."/>
            <person name="Meneus L."/>
            <person name="Mihai O."/>
            <person name="Mihalev A."/>
            <person name="Mihova T."/>
            <person name="Mittelman R."/>
            <person name="Mlenga V."/>
            <person name="Montmayeur A."/>
            <person name="Mulrain L."/>
            <person name="Navidi A."/>
            <person name="Naylor J."/>
            <person name="Negash T."/>
            <person name="Nguyen T."/>
            <person name="Nguyen N."/>
            <person name="Nicol R."/>
            <person name="Norbu C."/>
            <person name="Norbu N."/>
            <person name="Novod N."/>
            <person name="O'Neill B."/>
            <person name="Osman S."/>
            <person name="Markiewicz E."/>
            <person name="Oyono O.L."/>
            <person name="Patti C."/>
            <person name="Phunkhang P."/>
            <person name="Pierre F."/>
            <person name="Priest M."/>
            <person name="Raghuraman S."/>
            <person name="Rege F."/>
            <person name="Reyes R."/>
            <person name="Rise C."/>
            <person name="Rogov P."/>
            <person name="Ross K."/>
            <person name="Ryan E."/>
            <person name="Settipalli S."/>
            <person name="Shea T."/>
            <person name="Sherpa N."/>
            <person name="Shi L."/>
            <person name="Shih D."/>
            <person name="Sparrow T."/>
            <person name="Spaulding J."/>
            <person name="Stalker J."/>
            <person name="Stange-Thomann N."/>
            <person name="Stavropoulos S."/>
            <person name="Stone C."/>
            <person name="Strader C."/>
            <person name="Tesfaye S."/>
            <person name="Thomson T."/>
            <person name="Thoulutsang Y."/>
            <person name="Thoulutsang D."/>
            <person name="Topham K."/>
            <person name="Topping I."/>
            <person name="Tsamla T."/>
            <person name="Vassiliev H."/>
            <person name="Vo A."/>
            <person name="Wangchuk T."/>
            <person name="Wangdi T."/>
            <person name="Weiand M."/>
            <person name="Wilkinson J."/>
            <person name="Wilson A."/>
            <person name="Yadav S."/>
            <person name="Young G."/>
            <person name="Yu Q."/>
            <person name="Zembek L."/>
            <person name="Zhong D."/>
            <person name="Zimmer A."/>
            <person name="Zwirko Z."/>
            <person name="Jaffe D.B."/>
            <person name="Alvarez P."/>
            <person name="Brockman W."/>
            <person name="Butler J."/>
            <person name="Chin C."/>
            <person name="Gnerre S."/>
            <person name="MacCallum I."/>
            <person name="Graves J.A."/>
            <person name="Ponting C.P."/>
            <person name="Breen M."/>
            <person name="Samollow P.B."/>
            <person name="Lander E.S."/>
            <person name="Lindblad-Toh K."/>
        </authorList>
    </citation>
    <scope>NUCLEOTIDE SEQUENCE [LARGE SCALE GENOMIC DNA]</scope>
</reference>
<evidence type="ECO:0000256" key="3">
    <source>
        <dbReference type="ARBA" id="ARBA00009279"/>
    </source>
</evidence>
<dbReference type="InterPro" id="IPR040460">
    <property type="entry name" value="Gasdermin_pore"/>
</dbReference>
<evidence type="ECO:0000256" key="7">
    <source>
        <dbReference type="ARBA" id="ARBA00022590"/>
    </source>
</evidence>
<dbReference type="PANTHER" id="PTHR16399:SF20">
    <property type="entry name" value="GASDERMIN-B"/>
    <property type="match status" value="1"/>
</dbReference>
<keyword evidence="10" id="KW-0564">Palmitate</keyword>
<dbReference type="Pfam" id="PF17708">
    <property type="entry name" value="Gasdermin_C"/>
    <property type="match status" value="1"/>
</dbReference>
<evidence type="ECO:0000313" key="15">
    <source>
        <dbReference type="Proteomes" id="UP000002280"/>
    </source>
</evidence>
<dbReference type="GO" id="GO:0005886">
    <property type="term" value="C:plasma membrane"/>
    <property type="evidence" value="ECO:0007669"/>
    <property type="project" value="UniProtKB-SubCell"/>
</dbReference>
<evidence type="ECO:0000256" key="5">
    <source>
        <dbReference type="ARBA" id="ARBA00022475"/>
    </source>
</evidence>
<accession>F7GCF8</accession>
<evidence type="ECO:0000256" key="2">
    <source>
        <dbReference type="ARBA" id="ARBA00004651"/>
    </source>
</evidence>
<name>F7GCF8_MONDO</name>
<dbReference type="GO" id="GO:0005546">
    <property type="term" value="F:phosphatidylinositol-4,5-bisphosphate binding"/>
    <property type="evidence" value="ECO:0000318"/>
    <property type="project" value="GO_Central"/>
</dbReference>
<dbReference type="KEGG" id="mdo:103101136"/>
<dbReference type="GO" id="GO:0001786">
    <property type="term" value="F:phosphatidylserine binding"/>
    <property type="evidence" value="ECO:0000318"/>
    <property type="project" value="GO_Central"/>
</dbReference>
<dbReference type="OrthoDB" id="9944616at2759"/>
<keyword evidence="6" id="KW-0963">Cytoplasm</keyword>
<comment type="subcellular location">
    <subcellularLocation>
        <location evidence="2">Cell membrane</location>
        <topology evidence="2">Multi-pass membrane protein</topology>
    </subcellularLocation>
    <subcellularLocation>
        <location evidence="1">Cytoplasm</location>
    </subcellularLocation>
</comment>
<dbReference type="Pfam" id="PF04598">
    <property type="entry name" value="Gasdermin"/>
    <property type="match status" value="1"/>
</dbReference>
<keyword evidence="7" id="KW-1210">Necrosis</keyword>
<dbReference type="eggNOG" id="ENOG502TDKR">
    <property type="taxonomic scope" value="Eukaryota"/>
</dbReference>
<dbReference type="GO" id="GO:0070273">
    <property type="term" value="F:phosphatidylinositol-4-phosphate binding"/>
    <property type="evidence" value="ECO:0000318"/>
    <property type="project" value="GO_Central"/>
</dbReference>
<dbReference type="GO" id="GO:0012501">
    <property type="term" value="P:programmed cell death"/>
    <property type="evidence" value="ECO:0007669"/>
    <property type="project" value="UniProtKB-KW"/>
</dbReference>
<keyword evidence="8" id="KW-0812">Transmembrane</keyword>
<feature type="domain" description="Gasdermin PUB" evidence="13">
    <location>
        <begin position="253"/>
        <end position="387"/>
    </location>
</feature>
<keyword evidence="9" id="KW-0472">Membrane</keyword>
<dbReference type="InterPro" id="IPR041263">
    <property type="entry name" value="Gasdermin_PUB"/>
</dbReference>
<comment type="similarity">
    <text evidence="3">Belongs to the gasdermin family.</text>
</comment>
<feature type="domain" description="Gasdermin pore forming" evidence="12">
    <location>
        <begin position="4"/>
        <end position="229"/>
    </location>
</feature>
<keyword evidence="5" id="KW-1003">Cell membrane</keyword>
<dbReference type="PANTHER" id="PTHR16399">
    <property type="entry name" value="GASDERMIN"/>
    <property type="match status" value="1"/>
</dbReference>
<dbReference type="GO" id="GO:0005737">
    <property type="term" value="C:cytoplasm"/>
    <property type="evidence" value="ECO:0007669"/>
    <property type="project" value="UniProtKB-SubCell"/>
</dbReference>
<dbReference type="InterPro" id="IPR007677">
    <property type="entry name" value="Gasdermin"/>
</dbReference>